<dbReference type="Proteomes" id="UP000028524">
    <property type="component" value="Unassembled WGS sequence"/>
</dbReference>
<sequence length="694" mass="76154">MAAVEIPRITELRRMIDYDDTSLPRSKILMEDLRTFRKKFTTSQGRRGMDLINWKDERDKAELLEMTRDYLLRDGNGILFWPDDPALSNYNKLQWSKSKDLLNKEKNLSVQKVNMAASRAQRGASKDNPIEVEGNAPARPEDSMSPRAYQRVFSANPGELFSGIVDPALRPEPFSMVHDEHWTSEAGSTSRIPSATSNHNDSAHASFEPIGDVSIKPDSRPRVNSGDEDGPPAKRRKGHPPRSRIVILHTKKSKKHGRQTRNDCQPTWTSPRVRRPRQDSTWATEEQLRGLDSSDSARSSPGQPDTAPEEPAPDPTMLERAAAQVSAAQVSAAQVSATATTSDCQPLAVEEHFSDDEDPFAVYDEYIAGMVDTIEGSRPWSSTRNVAPEALMVPTVVPACAPPSPNSAHVDPSSSARPVSHEPALHGSPEPYTVFSSRSTAPVAVGSDMTTTSLPVSRGQSEPLLTRSRRSSTTAAATVSSMTRPVSAVAPPGGSSTPVAVVVSRTTSPMSAAAIPPHAATRAQTATTHATLQEERQTQLAESTLPESVPTTHSQAMGPPPQPKVAKPKINFAYYLVFSRVPVYRALQWTPSKRFTEMNLAEFEHEIPHKLPADAKGWLVTLNGPGVHIQVRVHRDEDEEHAIMKSAFGKQVRAAIPQNKDKAHLVFDIEVEVLKEELMQVAGAQESYEDELDF</sequence>
<name>A0A084QH29_STAC4</name>
<evidence type="ECO:0000256" key="1">
    <source>
        <dbReference type="SAM" id="MobiDB-lite"/>
    </source>
</evidence>
<feature type="region of interest" description="Disordered" evidence="1">
    <location>
        <begin position="181"/>
        <end position="314"/>
    </location>
</feature>
<organism evidence="2 3">
    <name type="scientific">Stachybotrys chlorohalonatus (strain IBT 40285)</name>
    <dbReference type="NCBI Taxonomy" id="1283841"/>
    <lineage>
        <taxon>Eukaryota</taxon>
        <taxon>Fungi</taxon>
        <taxon>Dikarya</taxon>
        <taxon>Ascomycota</taxon>
        <taxon>Pezizomycotina</taxon>
        <taxon>Sordariomycetes</taxon>
        <taxon>Hypocreomycetidae</taxon>
        <taxon>Hypocreales</taxon>
        <taxon>Stachybotryaceae</taxon>
        <taxon>Stachybotrys</taxon>
    </lineage>
</organism>
<dbReference type="OrthoDB" id="5106269at2759"/>
<dbReference type="HOGENOM" id="CLU_369254_0_0_1"/>
<evidence type="ECO:0000313" key="2">
    <source>
        <dbReference type="EMBL" id="KFA63264.1"/>
    </source>
</evidence>
<dbReference type="EMBL" id="KL660750">
    <property type="protein sequence ID" value="KFA63264.1"/>
    <property type="molecule type" value="Genomic_DNA"/>
</dbReference>
<dbReference type="InParanoid" id="A0A084QH29"/>
<keyword evidence="3" id="KW-1185">Reference proteome</keyword>
<evidence type="ECO:0000313" key="3">
    <source>
        <dbReference type="Proteomes" id="UP000028524"/>
    </source>
</evidence>
<protein>
    <submittedName>
        <fullName evidence="2">Uncharacterized protein</fullName>
    </submittedName>
</protein>
<dbReference type="AlphaFoldDB" id="A0A084QH29"/>
<feature type="compositionally biased region" description="Polar residues" evidence="1">
    <location>
        <begin position="293"/>
        <end position="303"/>
    </location>
</feature>
<reference evidence="2 3" key="1">
    <citation type="journal article" date="2014" name="BMC Genomics">
        <title>Comparative genome sequencing reveals chemotype-specific gene clusters in the toxigenic black mold Stachybotrys.</title>
        <authorList>
            <person name="Semeiks J."/>
            <person name="Borek D."/>
            <person name="Otwinowski Z."/>
            <person name="Grishin N.V."/>
        </authorList>
    </citation>
    <scope>NUCLEOTIDE SEQUENCE [LARGE SCALE GENOMIC DNA]</scope>
    <source>
        <strain evidence="2 3">IBT 40285</strain>
    </source>
</reference>
<feature type="compositionally biased region" description="Polar residues" evidence="1">
    <location>
        <begin position="448"/>
        <end position="460"/>
    </location>
</feature>
<feature type="compositionally biased region" description="Polar residues" evidence="1">
    <location>
        <begin position="185"/>
        <end position="200"/>
    </location>
</feature>
<feature type="region of interest" description="Disordered" evidence="1">
    <location>
        <begin position="535"/>
        <end position="564"/>
    </location>
</feature>
<accession>A0A084QH29</accession>
<proteinExistence type="predicted"/>
<gene>
    <name evidence="2" type="ORF">S40285_06916</name>
</gene>
<feature type="region of interest" description="Disordered" evidence="1">
    <location>
        <begin position="118"/>
        <end position="146"/>
    </location>
</feature>
<feature type="compositionally biased region" description="Low complexity" evidence="1">
    <location>
        <begin position="471"/>
        <end position="484"/>
    </location>
</feature>
<feature type="region of interest" description="Disordered" evidence="1">
    <location>
        <begin position="447"/>
        <end position="497"/>
    </location>
</feature>
<feature type="compositionally biased region" description="Basic residues" evidence="1">
    <location>
        <begin position="233"/>
        <end position="242"/>
    </location>
</feature>
<feature type="compositionally biased region" description="Basic residues" evidence="1">
    <location>
        <begin position="249"/>
        <end position="259"/>
    </location>
</feature>
<feature type="region of interest" description="Disordered" evidence="1">
    <location>
        <begin position="403"/>
        <end position="428"/>
    </location>
</feature>
<feature type="compositionally biased region" description="Polar residues" evidence="1">
    <location>
        <begin position="538"/>
        <end position="555"/>
    </location>
</feature>